<proteinExistence type="predicted"/>
<feature type="non-terminal residue" evidence="1">
    <location>
        <position position="62"/>
    </location>
</feature>
<organism evidence="1 2">
    <name type="scientific">Prorocentrum cordatum</name>
    <dbReference type="NCBI Taxonomy" id="2364126"/>
    <lineage>
        <taxon>Eukaryota</taxon>
        <taxon>Sar</taxon>
        <taxon>Alveolata</taxon>
        <taxon>Dinophyceae</taxon>
        <taxon>Prorocentrales</taxon>
        <taxon>Prorocentraceae</taxon>
        <taxon>Prorocentrum</taxon>
    </lineage>
</organism>
<dbReference type="Proteomes" id="UP001189429">
    <property type="component" value="Unassembled WGS sequence"/>
</dbReference>
<protein>
    <recommendedName>
        <fullName evidence="3">HEAT repeat-containing protein 1</fullName>
    </recommendedName>
</protein>
<comment type="caution">
    <text evidence="1">The sequence shown here is derived from an EMBL/GenBank/DDBJ whole genome shotgun (WGS) entry which is preliminary data.</text>
</comment>
<gene>
    <name evidence="1" type="ORF">PCOR1329_LOCUS56997</name>
</gene>
<sequence length="62" mass="6987">ADDDRDPMVMLLHALAKLGMVHARELGVKCVKELGRLAQDEPGLEHDVRKMVVEMLLQPLVR</sequence>
<keyword evidence="2" id="KW-1185">Reference proteome</keyword>
<evidence type="ECO:0000313" key="2">
    <source>
        <dbReference type="Proteomes" id="UP001189429"/>
    </source>
</evidence>
<reference evidence="1" key="1">
    <citation type="submission" date="2023-10" db="EMBL/GenBank/DDBJ databases">
        <authorList>
            <person name="Chen Y."/>
            <person name="Shah S."/>
            <person name="Dougan E. K."/>
            <person name="Thang M."/>
            <person name="Chan C."/>
        </authorList>
    </citation>
    <scope>NUCLEOTIDE SEQUENCE [LARGE SCALE GENOMIC DNA]</scope>
</reference>
<evidence type="ECO:0008006" key="3">
    <source>
        <dbReference type="Google" id="ProtNLM"/>
    </source>
</evidence>
<name>A0ABN9VE46_9DINO</name>
<dbReference type="EMBL" id="CAUYUJ010017029">
    <property type="protein sequence ID" value="CAK0871041.1"/>
    <property type="molecule type" value="Genomic_DNA"/>
</dbReference>
<evidence type="ECO:0000313" key="1">
    <source>
        <dbReference type="EMBL" id="CAK0871041.1"/>
    </source>
</evidence>
<accession>A0ABN9VE46</accession>
<feature type="non-terminal residue" evidence="1">
    <location>
        <position position="1"/>
    </location>
</feature>